<sequence length="435" mass="48268">MKRLIITSVTRDWPFVILFFIGILLILLLATKPVIADTLTEEPGPVDPELQRERGAYLARAGNCMGCHTAKGSPPFAGGRRLSTSFGIFVTPNITPDKRTGIGDWDEDDFWQALHEGKSRDGRLLYPAFPYTEYTKVTRQDADAIFAYLRSLQPISQLNPPSDIHFPYDFRPLLYIWRALYFKEGVYEPDRSKDEEWNRGAYLVQGLGHCNACHTSRNLLGASRDETLTGGQIMGANWYAPSLTSRLEAGSHDWSIEEIAELLATGISKSAVLSGPMGTVTRQSLQYLSQQDIRAMAVYLKSLAKNETSGMSTINTQIAPEDLRMYLQKGGKLYERHCQDCHGASGEGVANIYPALAGNRNVTMSSPLNTIRIVLNGGYPPATTGNPRPYGMPPFQQIFRDGEIAQIVSYIRNAWGNRGSLVTPIDVDRSKGDSH</sequence>
<dbReference type="InterPro" id="IPR036909">
    <property type="entry name" value="Cyt_c-like_dom_sf"/>
</dbReference>
<dbReference type="PIRSF" id="PIRSF000018">
    <property type="entry name" value="Mb_ADH_cyt_c"/>
    <property type="match status" value="1"/>
</dbReference>
<dbReference type="Gene3D" id="1.10.760.10">
    <property type="entry name" value="Cytochrome c-like domain"/>
    <property type="match status" value="3"/>
</dbReference>
<feature type="binding site" description="covalent" evidence="4">
    <location>
        <position position="64"/>
    </location>
    <ligand>
        <name>heme c</name>
        <dbReference type="ChEBI" id="CHEBI:61717"/>
        <label>1</label>
    </ligand>
</feature>
<dbReference type="GO" id="GO:0009055">
    <property type="term" value="F:electron transfer activity"/>
    <property type="evidence" value="ECO:0007669"/>
    <property type="project" value="InterPro"/>
</dbReference>
<keyword evidence="8" id="KW-1185">Reference proteome</keyword>
<feature type="domain" description="Cytochrome c" evidence="6">
    <location>
        <begin position="195"/>
        <end position="304"/>
    </location>
</feature>
<dbReference type="Pfam" id="PF00034">
    <property type="entry name" value="Cytochrom_C"/>
    <property type="match status" value="2"/>
</dbReference>
<dbReference type="PANTHER" id="PTHR35008:SF4">
    <property type="entry name" value="BLL4482 PROTEIN"/>
    <property type="match status" value="1"/>
</dbReference>
<dbReference type="RefSeq" id="WP_028462563.1">
    <property type="nucleotide sequence ID" value="NZ_FSRO01000001.1"/>
</dbReference>
<dbReference type="Proteomes" id="UP000185062">
    <property type="component" value="Unassembled WGS sequence"/>
</dbReference>
<protein>
    <submittedName>
        <fullName evidence="7">Cytochrome c, mono-and diheme variants</fullName>
    </submittedName>
</protein>
<dbReference type="EMBL" id="FSRO01000001">
    <property type="protein sequence ID" value="SIO13832.1"/>
    <property type="molecule type" value="Genomic_DNA"/>
</dbReference>
<dbReference type="InterPro" id="IPR014353">
    <property type="entry name" value="Membr-bd_ADH_cyt_c"/>
</dbReference>
<accession>A0A1N6H2A9</accession>
<feature type="domain" description="Cytochrome c" evidence="6">
    <location>
        <begin position="325"/>
        <end position="415"/>
    </location>
</feature>
<dbReference type="SUPFAM" id="SSF46626">
    <property type="entry name" value="Cytochrome c"/>
    <property type="match status" value="3"/>
</dbReference>
<keyword evidence="1 4" id="KW-0349">Heme</keyword>
<evidence type="ECO:0000256" key="4">
    <source>
        <dbReference type="PIRSR" id="PIRSR000018-50"/>
    </source>
</evidence>
<evidence type="ECO:0000259" key="6">
    <source>
        <dbReference type="PROSITE" id="PS51007"/>
    </source>
</evidence>
<evidence type="ECO:0000256" key="5">
    <source>
        <dbReference type="PIRSR" id="PIRSR000018-51"/>
    </source>
</evidence>
<feature type="domain" description="Cytochrome c" evidence="6">
    <location>
        <begin position="50"/>
        <end position="153"/>
    </location>
</feature>
<keyword evidence="3 5" id="KW-0408">Iron</keyword>
<dbReference type="GO" id="GO:0020037">
    <property type="term" value="F:heme binding"/>
    <property type="evidence" value="ECO:0007669"/>
    <property type="project" value="InterPro"/>
</dbReference>
<reference evidence="7 8" key="1">
    <citation type="submission" date="2016-12" db="EMBL/GenBank/DDBJ databases">
        <authorList>
            <person name="Song W.-J."/>
            <person name="Kurnit D.M."/>
        </authorList>
    </citation>
    <scope>NUCLEOTIDE SEQUENCE [LARGE SCALE GENOMIC DNA]</scope>
    <source>
        <strain evidence="7 8">ATCC 49181</strain>
    </source>
</reference>
<gene>
    <name evidence="7" type="ORF">SAMN02743940_0980</name>
</gene>
<organism evidence="7 8">
    <name type="scientific">Nitrosomonas cryotolerans ATCC 49181</name>
    <dbReference type="NCBI Taxonomy" id="1131553"/>
    <lineage>
        <taxon>Bacteria</taxon>
        <taxon>Pseudomonadati</taxon>
        <taxon>Pseudomonadota</taxon>
        <taxon>Betaproteobacteria</taxon>
        <taxon>Nitrosomonadales</taxon>
        <taxon>Nitrosomonadaceae</taxon>
        <taxon>Nitrosomonas</taxon>
    </lineage>
</organism>
<comment type="cofactor">
    <cofactor evidence="4">
        <name>heme c</name>
        <dbReference type="ChEBI" id="CHEBI:61717"/>
    </cofactor>
    <text evidence="4">Binds 3 heme c groups covalently per subunit.</text>
</comment>
<dbReference type="STRING" id="44575.SAMN05216419_10556"/>
<feature type="binding site" description="covalent" evidence="4">
    <location>
        <position position="210"/>
    </location>
    <ligand>
        <name>heme c</name>
        <dbReference type="ChEBI" id="CHEBI:61717"/>
        <label>2</label>
    </ligand>
</feature>
<evidence type="ECO:0000256" key="2">
    <source>
        <dbReference type="ARBA" id="ARBA00022723"/>
    </source>
</evidence>
<keyword evidence="2 5" id="KW-0479">Metal-binding</keyword>
<evidence type="ECO:0000313" key="8">
    <source>
        <dbReference type="Proteomes" id="UP000185062"/>
    </source>
</evidence>
<feature type="binding site" description="covalent" evidence="4">
    <location>
        <position position="341"/>
    </location>
    <ligand>
        <name>heme c</name>
        <dbReference type="ChEBI" id="CHEBI:61717"/>
        <label>3</label>
    </ligand>
</feature>
<evidence type="ECO:0000256" key="3">
    <source>
        <dbReference type="ARBA" id="ARBA00023004"/>
    </source>
</evidence>
<dbReference type="AlphaFoldDB" id="A0A1N6H2A9"/>
<proteinExistence type="predicted"/>
<dbReference type="InterPro" id="IPR051459">
    <property type="entry name" value="Cytochrome_c-type_DH"/>
</dbReference>
<dbReference type="InterPro" id="IPR009056">
    <property type="entry name" value="Cyt_c-like_dom"/>
</dbReference>
<feature type="binding site" description="covalent" evidence="4">
    <location>
        <position position="67"/>
    </location>
    <ligand>
        <name>heme c</name>
        <dbReference type="ChEBI" id="CHEBI:61717"/>
        <label>1</label>
    </ligand>
</feature>
<feature type="binding site" description="covalent" evidence="4">
    <location>
        <position position="338"/>
    </location>
    <ligand>
        <name>heme c</name>
        <dbReference type="ChEBI" id="CHEBI:61717"/>
        <label>3</label>
    </ligand>
</feature>
<evidence type="ECO:0000313" key="7">
    <source>
        <dbReference type="EMBL" id="SIO13832.1"/>
    </source>
</evidence>
<dbReference type="GO" id="GO:0016614">
    <property type="term" value="F:oxidoreductase activity, acting on CH-OH group of donors"/>
    <property type="evidence" value="ECO:0007669"/>
    <property type="project" value="InterPro"/>
</dbReference>
<evidence type="ECO:0000256" key="1">
    <source>
        <dbReference type="ARBA" id="ARBA00022617"/>
    </source>
</evidence>
<dbReference type="PROSITE" id="PS51007">
    <property type="entry name" value="CYTC"/>
    <property type="match status" value="3"/>
</dbReference>
<dbReference type="PANTHER" id="PTHR35008">
    <property type="entry name" value="BLL4482 PROTEIN-RELATED"/>
    <property type="match status" value="1"/>
</dbReference>
<feature type="binding site" description="axial binding residue" evidence="5">
    <location>
        <position position="342"/>
    </location>
    <ligand>
        <name>heme c</name>
        <dbReference type="ChEBI" id="CHEBI:61717"/>
        <label>3</label>
    </ligand>
    <ligandPart>
        <name>Fe</name>
        <dbReference type="ChEBI" id="CHEBI:18248"/>
    </ligandPart>
</feature>
<feature type="binding site" description="covalent" evidence="4">
    <location>
        <position position="213"/>
    </location>
    <ligand>
        <name>heme c</name>
        <dbReference type="ChEBI" id="CHEBI:61717"/>
        <label>2</label>
    </ligand>
</feature>
<feature type="binding site" description="axial binding residue" evidence="5">
    <location>
        <position position="68"/>
    </location>
    <ligand>
        <name>heme c</name>
        <dbReference type="ChEBI" id="CHEBI:61717"/>
        <label>1</label>
    </ligand>
    <ligandPart>
        <name>Fe</name>
        <dbReference type="ChEBI" id="CHEBI:18248"/>
    </ligandPart>
</feature>
<name>A0A1N6H2A9_9PROT</name>
<dbReference type="eggNOG" id="COG2010">
    <property type="taxonomic scope" value="Bacteria"/>
</dbReference>
<dbReference type="GO" id="GO:0016020">
    <property type="term" value="C:membrane"/>
    <property type="evidence" value="ECO:0007669"/>
    <property type="project" value="InterPro"/>
</dbReference>
<dbReference type="GO" id="GO:0005506">
    <property type="term" value="F:iron ion binding"/>
    <property type="evidence" value="ECO:0007669"/>
    <property type="project" value="InterPro"/>
</dbReference>
<feature type="binding site" description="axial binding residue" evidence="5">
    <location>
        <position position="214"/>
    </location>
    <ligand>
        <name>heme c</name>
        <dbReference type="ChEBI" id="CHEBI:61717"/>
        <label>2</label>
    </ligand>
    <ligandPart>
        <name>Fe</name>
        <dbReference type="ChEBI" id="CHEBI:18248"/>
    </ligandPart>
</feature>